<dbReference type="SUPFAM" id="SSF51735">
    <property type="entry name" value="NAD(P)-binding Rossmann-fold domains"/>
    <property type="match status" value="1"/>
</dbReference>
<protein>
    <submittedName>
        <fullName evidence="4">NAD-dependent epimerase/dehydratase family protein</fullName>
    </submittedName>
</protein>
<dbReference type="EMBL" id="WKJL01000008">
    <property type="protein sequence ID" value="MRW84958.1"/>
    <property type="molecule type" value="Genomic_DNA"/>
</dbReference>
<dbReference type="Pfam" id="PF01370">
    <property type="entry name" value="Epimerase"/>
    <property type="match status" value="1"/>
</dbReference>
<keyword evidence="1" id="KW-0560">Oxidoreductase</keyword>
<evidence type="ECO:0000256" key="1">
    <source>
        <dbReference type="ARBA" id="ARBA00023002"/>
    </source>
</evidence>
<feature type="domain" description="NAD-dependent epimerase/dehydratase" evidence="3">
    <location>
        <begin position="61"/>
        <end position="299"/>
    </location>
</feature>
<dbReference type="PANTHER" id="PTHR10366:SF564">
    <property type="entry name" value="STEROL-4-ALPHA-CARBOXYLATE 3-DEHYDROGENASE, DECARBOXYLATING"/>
    <property type="match status" value="1"/>
</dbReference>
<evidence type="ECO:0000313" key="5">
    <source>
        <dbReference type="Proteomes" id="UP000439986"/>
    </source>
</evidence>
<dbReference type="InterPro" id="IPR001509">
    <property type="entry name" value="Epimerase_deHydtase"/>
</dbReference>
<keyword evidence="5" id="KW-1185">Reference proteome</keyword>
<accession>A0A844CYI3</accession>
<dbReference type="GO" id="GO:0016616">
    <property type="term" value="F:oxidoreductase activity, acting on the CH-OH group of donors, NAD or NADP as acceptor"/>
    <property type="evidence" value="ECO:0007669"/>
    <property type="project" value="TreeGrafter"/>
</dbReference>
<evidence type="ECO:0000313" key="4">
    <source>
        <dbReference type="EMBL" id="MRW84958.1"/>
    </source>
</evidence>
<reference evidence="4 5" key="1">
    <citation type="submission" date="2019-11" db="EMBL/GenBank/DDBJ databases">
        <title>Novel species isolated from a subtropical stream in China.</title>
        <authorList>
            <person name="Lu H."/>
        </authorList>
    </citation>
    <scope>NUCLEOTIDE SEQUENCE [LARGE SCALE GENOMIC DNA]</scope>
    <source>
        <strain evidence="4 5">FT26W</strain>
    </source>
</reference>
<dbReference type="InterPro" id="IPR036291">
    <property type="entry name" value="NAD(P)-bd_dom_sf"/>
</dbReference>
<evidence type="ECO:0000259" key="3">
    <source>
        <dbReference type="Pfam" id="PF01370"/>
    </source>
</evidence>
<comment type="similarity">
    <text evidence="2">Belongs to the NAD(P)-dependent epimerase/dehydratase family. Dihydroflavonol-4-reductase subfamily.</text>
</comment>
<dbReference type="Gene3D" id="3.40.50.720">
    <property type="entry name" value="NAD(P)-binding Rossmann-like Domain"/>
    <property type="match status" value="1"/>
</dbReference>
<dbReference type="InterPro" id="IPR050425">
    <property type="entry name" value="NAD(P)_dehydrat-like"/>
</dbReference>
<dbReference type="AlphaFoldDB" id="A0A844CYI3"/>
<organism evidence="4 5">
    <name type="scientific">Duganella aquatilis</name>
    <dbReference type="NCBI Taxonomy" id="2666082"/>
    <lineage>
        <taxon>Bacteria</taxon>
        <taxon>Pseudomonadati</taxon>
        <taxon>Pseudomonadota</taxon>
        <taxon>Betaproteobacteria</taxon>
        <taxon>Burkholderiales</taxon>
        <taxon>Oxalobacteraceae</taxon>
        <taxon>Telluria group</taxon>
        <taxon>Duganella</taxon>
    </lineage>
</organism>
<evidence type="ECO:0000256" key="2">
    <source>
        <dbReference type="ARBA" id="ARBA00023445"/>
    </source>
</evidence>
<proteinExistence type="inferred from homology"/>
<dbReference type="PANTHER" id="PTHR10366">
    <property type="entry name" value="NAD DEPENDENT EPIMERASE/DEHYDRATASE"/>
    <property type="match status" value="1"/>
</dbReference>
<comment type="caution">
    <text evidence="4">The sequence shown here is derived from an EMBL/GenBank/DDBJ whole genome shotgun (WGS) entry which is preliminary data.</text>
</comment>
<sequence length="395" mass="43529">MRVRVSRRFRSRLPSITVCLIVNIGTSLTQNITLDVFMHQMQNCTYCEFKVNVMKNAALYLVTGVSGYLASWIARQLLEQGYRVRGTVRSLGDAARADELRRLLPGVDLVAADLRAPDGWTAAVAGVDGVFHVASPQAVPSESDRTGGAVTGTRYLLQAALACPTVGKIVLTSSEAAIAYGHPRAKQHFTEDDWTVLDGAAGKNDYFRSKTLAERLAWDMVGDSKINPRGIPLSVINPGFIAGPSLVPWARFSLDLIKNLAEGRIPAVPDMLTHVVDVRDCAAMHIAVMANPATNGHRHFSFGTEGKMARIAEVIAERFATQGYAPRARVIPTWLLGLARVFSSEIGGLYSKLGQPNHYETRWPGVFRYQYRDFDQIITDSMHSMFAHAWLARRT</sequence>
<dbReference type="Proteomes" id="UP000439986">
    <property type="component" value="Unassembled WGS sequence"/>
</dbReference>
<gene>
    <name evidence="4" type="ORF">GJ698_12795</name>
</gene>
<name>A0A844CYI3_9BURK</name>